<feature type="region of interest" description="Disordered" evidence="1">
    <location>
        <begin position="309"/>
        <end position="370"/>
    </location>
</feature>
<feature type="compositionally biased region" description="Polar residues" evidence="1">
    <location>
        <begin position="866"/>
        <end position="876"/>
    </location>
</feature>
<feature type="region of interest" description="Disordered" evidence="1">
    <location>
        <begin position="1"/>
        <end position="21"/>
    </location>
</feature>
<evidence type="ECO:0000313" key="4">
    <source>
        <dbReference type="Proteomes" id="UP000318017"/>
    </source>
</evidence>
<feature type="region of interest" description="Disordered" evidence="1">
    <location>
        <begin position="471"/>
        <end position="500"/>
    </location>
</feature>
<dbReference type="RefSeq" id="WP_197356542.1">
    <property type="nucleotide sequence ID" value="NZ_CP036298.1"/>
</dbReference>
<dbReference type="EMBL" id="CP036298">
    <property type="protein sequence ID" value="QDV23709.1"/>
    <property type="molecule type" value="Genomic_DNA"/>
</dbReference>
<accession>A0A518G583</accession>
<keyword evidence="2" id="KW-0472">Membrane</keyword>
<dbReference type="SUPFAM" id="SSF49478">
    <property type="entry name" value="Cna protein B-type domain"/>
    <property type="match status" value="1"/>
</dbReference>
<organism evidence="3 4">
    <name type="scientific">Aureliella helgolandensis</name>
    <dbReference type="NCBI Taxonomy" id="2527968"/>
    <lineage>
        <taxon>Bacteria</taxon>
        <taxon>Pseudomonadati</taxon>
        <taxon>Planctomycetota</taxon>
        <taxon>Planctomycetia</taxon>
        <taxon>Pirellulales</taxon>
        <taxon>Pirellulaceae</taxon>
        <taxon>Aureliella</taxon>
    </lineage>
</organism>
<feature type="compositionally biased region" description="Polar residues" evidence="1">
    <location>
        <begin position="309"/>
        <end position="329"/>
    </location>
</feature>
<gene>
    <name evidence="3" type="ORF">Q31a_20140</name>
</gene>
<feature type="compositionally biased region" description="Low complexity" evidence="1">
    <location>
        <begin position="341"/>
        <end position="354"/>
    </location>
</feature>
<evidence type="ECO:0000256" key="1">
    <source>
        <dbReference type="SAM" id="MobiDB-lite"/>
    </source>
</evidence>
<feature type="transmembrane region" description="Helical" evidence="2">
    <location>
        <begin position="39"/>
        <end position="58"/>
    </location>
</feature>
<evidence type="ECO:0000256" key="2">
    <source>
        <dbReference type="SAM" id="Phobius"/>
    </source>
</evidence>
<feature type="region of interest" description="Disordered" evidence="1">
    <location>
        <begin position="866"/>
        <end position="887"/>
    </location>
</feature>
<sequence length="1601" mass="173352">MSQTPNESQAGSPVSPRWRAEQDAPTTWRSMLLVRVSKLLLLAFLVTSGTTLGLLSLLSVKPVTLFFPAWIMIETDQFSGDIGPVADDQVALEGCFPEHVVRTSLDSPKQHFFAQLQQLQLVDSDTPILFYFSGWGKVDSETNVSLLLNQHGSQSADNRMKLSDLLLKFKACPSTQKLLVLDIASLGPATVQEQQAHDLFAEVEREVAASKDEHLVVITSCSAGQQPQLIYAPHRSIFGFQFEQALKGRADGFEGQTPNGRVDTRELADYLTTMVANYAQQAGASPQTPRRLGATSDFDLVTYSTNASRTPNLFSTKSGSTAQQSNSAAKPQAPSATKLVAKTNTGDTADTTAPTPAPPQSQKPAQHSTELTHPEYPTWLIAAWQSRDNLVANQAYRINSRLLIEYEKAILDAENNWRRDTLAEWIEPKLQLDLSKILDSYATERDSLTDPVLLLSNPPFELAVQLTPPAAVPASPDAAGGPPQPAGAQSSDKPPQALSRSQLMDATATLLAAIEAVYTAGPEPQIAGKISKLVDAYLAKTSATPTEKTTDALYDSVCQAANLHPRQLSVVATISEACASKPRGTKTAILVTLAQQTAGDSDFPWPLQYVQDTLRLIAGDSDGTTEQRVWPWLASQYAQAANERYVVETLFWHPAFVSHQYFKKRLESAKQLQSELLAQSTLLQSALDHITQAHWVLPQYFPILHSHPHRFELWKQALEATLALEESLSLPDSALRSQEIPITPSRQRRLNDAIASAQTLERLLGELSSVYSSENVAQLAEASSKQTADTSVLAELRNLLSTSLLETQDRVTLFHAAISLSKRLHHSVWNSEKSEAWNAPPKFSLPANSLQREVGLMYQQSLATFQPQAGNSSTGHSKPKNHPRSMESDVATRLLLAQHFWAKRASIYLQLSQDSPLAEHYAGLAQRYRRASNAPSTPPLVVAGQSASPPLSQETPQATLQIPYMVSAPHHVTSAPASPSISDSRATLQVACLPPTNSELIAHPSVETIRVAPGSSSSLRLKVEIGDSPATPPGVSPQGFFAEIKLSGATYLHRVSVHSQRTIQSLRLLLTAAGKSEPLNSLDLRPSATLQSYQLQLQNLESQKRVVKIVMGATAIPVTLGPLQTIPIPFTGKRPKTADEFPDLVNPLHVQVLDSESSKVLTSETYSIKIAAPREYVEILSASFTPFAQSRNRLEVWLRGHEIPAGPPCTAELRFHSDSMPGFISVSGGKVETELPTDGSPTLLYAENLRFDEVVNEAGRFEIAIDGVARSFLFESTFACQGGPTTPRLVTRPQIQIKASERRLAGPEFPVRVQVDNAPIDAHLDLSFAKPNSEGAQPDLHVALASPQKTRIGFVALPAGELLFSVSCQDWDLKLDTTNLVGRRDLTANLALGANSLAQQTLPISLDNRPPDSVRFSELPSRVAAGTELNIQVSAESPLTGIQAGEVFLGEMKDGKPPAGAPVTQLVSTEDVSSWTGQIAIPKALGTVQISAIVTNGAGLTTVETQSIDVVPAKELDVGNIAGQVFEGVIRQPNLEVILLGKKNQLVAKTKTRFDGQFEFESIPAGQYTVHSSKPANGRKGGLIVNVAAGQTARGDVSLSL</sequence>
<dbReference type="Gene3D" id="2.60.40.1120">
    <property type="entry name" value="Carboxypeptidase-like, regulatory domain"/>
    <property type="match status" value="1"/>
</dbReference>
<keyword evidence="2" id="KW-0812">Transmembrane</keyword>
<keyword evidence="2" id="KW-1133">Transmembrane helix</keyword>
<protein>
    <submittedName>
        <fullName evidence="3">Uncharacterized protein</fullName>
    </submittedName>
</protein>
<keyword evidence="4" id="KW-1185">Reference proteome</keyword>
<dbReference type="Proteomes" id="UP000318017">
    <property type="component" value="Chromosome"/>
</dbReference>
<name>A0A518G583_9BACT</name>
<feature type="compositionally biased region" description="Low complexity" evidence="1">
    <location>
        <begin position="471"/>
        <end position="491"/>
    </location>
</feature>
<evidence type="ECO:0000313" key="3">
    <source>
        <dbReference type="EMBL" id="QDV23709.1"/>
    </source>
</evidence>
<proteinExistence type="predicted"/>
<feature type="compositionally biased region" description="Polar residues" evidence="1">
    <location>
        <begin position="1"/>
        <end position="12"/>
    </location>
</feature>
<dbReference type="KEGG" id="ahel:Q31a_20140"/>
<reference evidence="3 4" key="1">
    <citation type="submission" date="2019-02" db="EMBL/GenBank/DDBJ databases">
        <title>Deep-cultivation of Planctomycetes and their phenomic and genomic characterization uncovers novel biology.</title>
        <authorList>
            <person name="Wiegand S."/>
            <person name="Jogler M."/>
            <person name="Boedeker C."/>
            <person name="Pinto D."/>
            <person name="Vollmers J."/>
            <person name="Rivas-Marin E."/>
            <person name="Kohn T."/>
            <person name="Peeters S.H."/>
            <person name="Heuer A."/>
            <person name="Rast P."/>
            <person name="Oberbeckmann S."/>
            <person name="Bunk B."/>
            <person name="Jeske O."/>
            <person name="Meyerdierks A."/>
            <person name="Storesund J.E."/>
            <person name="Kallscheuer N."/>
            <person name="Luecker S."/>
            <person name="Lage O.M."/>
            <person name="Pohl T."/>
            <person name="Merkel B.J."/>
            <person name="Hornburger P."/>
            <person name="Mueller R.-W."/>
            <person name="Bruemmer F."/>
            <person name="Labrenz M."/>
            <person name="Spormann A.M."/>
            <person name="Op den Camp H."/>
            <person name="Overmann J."/>
            <person name="Amann R."/>
            <person name="Jetten M.S.M."/>
            <person name="Mascher T."/>
            <person name="Medema M.H."/>
            <person name="Devos D.P."/>
            <person name="Kaster A.-K."/>
            <person name="Ovreas L."/>
            <person name="Rohde M."/>
            <person name="Galperin M.Y."/>
            <person name="Jogler C."/>
        </authorList>
    </citation>
    <scope>NUCLEOTIDE SEQUENCE [LARGE SCALE GENOMIC DNA]</scope>
    <source>
        <strain evidence="3 4">Q31a</strain>
    </source>
</reference>